<dbReference type="InterPro" id="IPR050377">
    <property type="entry name" value="Radical_SAM_PqqE_MftC-like"/>
</dbReference>
<sequence>MRRDFIEIMRYIEHHKKLGNIREVHLQTNGRKLSDADKLESTIGVVDYYLIALHGPNSKIHDKITDVQGSFNETVSAFKQLINKVKVERVAVQTVISRLNYKYLVDTYKFAHEELGVREFNLTFPHPMGSAFDKEITPTYLDVEPYINAAMHYFSSKGIKPLPEALPLCVFEEKYRQYILNVNDTRFIGAVGYDQDGNLLDYLELSKDAHSKYRKCESCLVNNKCEGIWNEYVELYPNEDSVPKPITKA</sequence>
<evidence type="ECO:0000256" key="1">
    <source>
        <dbReference type="ARBA" id="ARBA00001966"/>
    </source>
</evidence>
<name>D4F3P1_EDWTA</name>
<dbReference type="Gene3D" id="3.20.20.70">
    <property type="entry name" value="Aldolase class I"/>
    <property type="match status" value="1"/>
</dbReference>
<gene>
    <name evidence="7" type="ORF">EDWATA_01354</name>
</gene>
<evidence type="ECO:0000313" key="8">
    <source>
        <dbReference type="Proteomes" id="UP000003692"/>
    </source>
</evidence>
<keyword evidence="2" id="KW-0949">S-adenosyl-L-methionine</keyword>
<evidence type="ECO:0000256" key="5">
    <source>
        <dbReference type="ARBA" id="ARBA00023014"/>
    </source>
</evidence>
<dbReference type="SUPFAM" id="SSF102114">
    <property type="entry name" value="Radical SAM enzymes"/>
    <property type="match status" value="1"/>
</dbReference>
<dbReference type="EMBL" id="ADGK01000070">
    <property type="protein sequence ID" value="EFE23597.1"/>
    <property type="molecule type" value="Genomic_DNA"/>
</dbReference>
<proteinExistence type="predicted"/>
<dbReference type="HOGENOM" id="CLU_1114433_0_0_6"/>
<accession>D4F3P1</accession>
<evidence type="ECO:0000256" key="3">
    <source>
        <dbReference type="ARBA" id="ARBA00022723"/>
    </source>
</evidence>
<dbReference type="GO" id="GO:0051536">
    <property type="term" value="F:iron-sulfur cluster binding"/>
    <property type="evidence" value="ECO:0007669"/>
    <property type="project" value="UniProtKB-KW"/>
</dbReference>
<reference evidence="7 8" key="1">
    <citation type="submission" date="2010-02" db="EMBL/GenBank/DDBJ databases">
        <authorList>
            <person name="Weinstock G."/>
            <person name="Sodergren E."/>
            <person name="Clifton S."/>
            <person name="Fulton L."/>
            <person name="Fulton B."/>
            <person name="Courtney L."/>
            <person name="Fronick C."/>
            <person name="Harrison M."/>
            <person name="Strong C."/>
            <person name="Farmer C."/>
            <person name="Delahaunty K."/>
            <person name="Markovic C."/>
            <person name="Hall O."/>
            <person name="Minx P."/>
            <person name="Tomlinson C."/>
            <person name="Mitreva M."/>
            <person name="Nelson J."/>
            <person name="Hou S."/>
            <person name="Wollam A."/>
            <person name="Pepin K.H."/>
            <person name="Johnson M."/>
            <person name="Bhonagiri V."/>
            <person name="Zhang X."/>
            <person name="Suruliraj S."/>
            <person name="Warren W."/>
            <person name="Chinwalla A."/>
            <person name="Mardis E.R."/>
            <person name="Wilson R.K."/>
        </authorList>
    </citation>
    <scope>NUCLEOTIDE SEQUENCE [LARGE SCALE GENOMIC DNA]</scope>
    <source>
        <strain evidence="7 8">ATCC 23685</strain>
    </source>
</reference>
<evidence type="ECO:0000259" key="6">
    <source>
        <dbReference type="Pfam" id="PF04055"/>
    </source>
</evidence>
<dbReference type="GO" id="GO:0003824">
    <property type="term" value="F:catalytic activity"/>
    <property type="evidence" value="ECO:0007669"/>
    <property type="project" value="InterPro"/>
</dbReference>
<dbReference type="PANTHER" id="PTHR11228:SF7">
    <property type="entry name" value="PQQA PEPTIDE CYCLASE"/>
    <property type="match status" value="1"/>
</dbReference>
<dbReference type="Proteomes" id="UP000003692">
    <property type="component" value="Unassembled WGS sequence"/>
</dbReference>
<keyword evidence="3" id="KW-0479">Metal-binding</keyword>
<evidence type="ECO:0000256" key="4">
    <source>
        <dbReference type="ARBA" id="ARBA00023004"/>
    </source>
</evidence>
<dbReference type="InterPro" id="IPR007197">
    <property type="entry name" value="rSAM"/>
</dbReference>
<dbReference type="InterPro" id="IPR013785">
    <property type="entry name" value="Aldolase_TIM"/>
</dbReference>
<dbReference type="GO" id="GO:0046872">
    <property type="term" value="F:metal ion binding"/>
    <property type="evidence" value="ECO:0007669"/>
    <property type="project" value="UniProtKB-KW"/>
</dbReference>
<feature type="domain" description="Radical SAM core" evidence="6">
    <location>
        <begin position="2"/>
        <end position="111"/>
    </location>
</feature>
<dbReference type="PANTHER" id="PTHR11228">
    <property type="entry name" value="RADICAL SAM DOMAIN PROTEIN"/>
    <property type="match status" value="1"/>
</dbReference>
<dbReference type="Pfam" id="PF04055">
    <property type="entry name" value="Radical_SAM"/>
    <property type="match status" value="1"/>
</dbReference>
<dbReference type="GO" id="GO:0006783">
    <property type="term" value="P:heme biosynthetic process"/>
    <property type="evidence" value="ECO:0007669"/>
    <property type="project" value="TreeGrafter"/>
</dbReference>
<organism evidence="7 8">
    <name type="scientific">Edwardsiella tarda ATCC 23685</name>
    <dbReference type="NCBI Taxonomy" id="500638"/>
    <lineage>
        <taxon>Bacteria</taxon>
        <taxon>Pseudomonadati</taxon>
        <taxon>Pseudomonadota</taxon>
        <taxon>Gammaproteobacteria</taxon>
        <taxon>Enterobacterales</taxon>
        <taxon>Hafniaceae</taxon>
        <taxon>Edwardsiella</taxon>
    </lineage>
</organism>
<evidence type="ECO:0000256" key="2">
    <source>
        <dbReference type="ARBA" id="ARBA00022691"/>
    </source>
</evidence>
<keyword evidence="5" id="KW-0411">Iron-sulfur</keyword>
<evidence type="ECO:0000313" key="7">
    <source>
        <dbReference type="EMBL" id="EFE23597.1"/>
    </source>
</evidence>
<comment type="cofactor">
    <cofactor evidence="1">
        <name>[4Fe-4S] cluster</name>
        <dbReference type="ChEBI" id="CHEBI:49883"/>
    </cofactor>
</comment>
<comment type="caution">
    <text evidence="7">The sequence shown here is derived from an EMBL/GenBank/DDBJ whole genome shotgun (WGS) entry which is preliminary data.</text>
</comment>
<dbReference type="AlphaFoldDB" id="D4F3P1"/>
<protein>
    <recommendedName>
        <fullName evidence="6">Radical SAM core domain-containing protein</fullName>
    </recommendedName>
</protein>
<dbReference type="InterPro" id="IPR058240">
    <property type="entry name" value="rSAM_sf"/>
</dbReference>
<keyword evidence="4" id="KW-0408">Iron</keyword>